<dbReference type="EMBL" id="JASCZI010241741">
    <property type="protein sequence ID" value="MED6206148.1"/>
    <property type="molecule type" value="Genomic_DNA"/>
</dbReference>
<name>A0ABU6YBJ2_9FABA</name>
<keyword evidence="2" id="KW-1185">Reference proteome</keyword>
<organism evidence="1 2">
    <name type="scientific">Stylosanthes scabra</name>
    <dbReference type="NCBI Taxonomy" id="79078"/>
    <lineage>
        <taxon>Eukaryota</taxon>
        <taxon>Viridiplantae</taxon>
        <taxon>Streptophyta</taxon>
        <taxon>Embryophyta</taxon>
        <taxon>Tracheophyta</taxon>
        <taxon>Spermatophyta</taxon>
        <taxon>Magnoliopsida</taxon>
        <taxon>eudicotyledons</taxon>
        <taxon>Gunneridae</taxon>
        <taxon>Pentapetalae</taxon>
        <taxon>rosids</taxon>
        <taxon>fabids</taxon>
        <taxon>Fabales</taxon>
        <taxon>Fabaceae</taxon>
        <taxon>Papilionoideae</taxon>
        <taxon>50 kb inversion clade</taxon>
        <taxon>dalbergioids sensu lato</taxon>
        <taxon>Dalbergieae</taxon>
        <taxon>Pterocarpus clade</taxon>
        <taxon>Stylosanthes</taxon>
    </lineage>
</organism>
<gene>
    <name evidence="1" type="ORF">PIB30_024174</name>
</gene>
<sequence length="75" mass="7979">MPTGVPNAHYGVPNAHHGVSQRGVAFQNAPLGVPTGSVRLKLVLLKLLMANSLLECGSFHHEIALSQLVNWLASI</sequence>
<proteinExistence type="predicted"/>
<comment type="caution">
    <text evidence="1">The sequence shown here is derived from an EMBL/GenBank/DDBJ whole genome shotgun (WGS) entry which is preliminary data.</text>
</comment>
<evidence type="ECO:0000313" key="2">
    <source>
        <dbReference type="Proteomes" id="UP001341840"/>
    </source>
</evidence>
<evidence type="ECO:0000313" key="1">
    <source>
        <dbReference type="EMBL" id="MED6206148.1"/>
    </source>
</evidence>
<reference evidence="1 2" key="1">
    <citation type="journal article" date="2023" name="Plants (Basel)">
        <title>Bridging the Gap: Combining Genomics and Transcriptomics Approaches to Understand Stylosanthes scabra, an Orphan Legume from the Brazilian Caatinga.</title>
        <authorList>
            <person name="Ferreira-Neto J.R.C."/>
            <person name="da Silva M.D."/>
            <person name="Binneck E."/>
            <person name="de Melo N.F."/>
            <person name="da Silva R.H."/>
            <person name="de Melo A.L.T.M."/>
            <person name="Pandolfi V."/>
            <person name="Bustamante F.O."/>
            <person name="Brasileiro-Vidal A.C."/>
            <person name="Benko-Iseppon A.M."/>
        </authorList>
    </citation>
    <scope>NUCLEOTIDE SEQUENCE [LARGE SCALE GENOMIC DNA]</scope>
    <source>
        <tissue evidence="1">Leaves</tissue>
    </source>
</reference>
<protein>
    <submittedName>
        <fullName evidence="1">Uncharacterized protein</fullName>
    </submittedName>
</protein>
<dbReference type="Proteomes" id="UP001341840">
    <property type="component" value="Unassembled WGS sequence"/>
</dbReference>
<accession>A0ABU6YBJ2</accession>